<name>A0A0H5BZF2_CYBJN</name>
<dbReference type="GO" id="GO:0042907">
    <property type="term" value="F:xanthine transmembrane transporter activity"/>
    <property type="evidence" value="ECO:0007669"/>
    <property type="project" value="TreeGrafter"/>
</dbReference>
<feature type="transmembrane region" description="Helical" evidence="8">
    <location>
        <begin position="206"/>
        <end position="228"/>
    </location>
</feature>
<feature type="transmembrane region" description="Helical" evidence="8">
    <location>
        <begin position="405"/>
        <end position="427"/>
    </location>
</feature>
<feature type="transmembrane region" description="Helical" evidence="8">
    <location>
        <begin position="465"/>
        <end position="487"/>
    </location>
</feature>
<feature type="compositionally biased region" description="Polar residues" evidence="7">
    <location>
        <begin position="572"/>
        <end position="582"/>
    </location>
</feature>
<dbReference type="NCBIfam" id="TIGR00801">
    <property type="entry name" value="ncs2"/>
    <property type="match status" value="1"/>
</dbReference>
<proteinExistence type="inferred from homology"/>
<reference evidence="10" key="1">
    <citation type="journal article" date="2015" name="J. Biotechnol.">
        <title>The structure of the Cyberlindnera jadinii genome and its relation to Candida utilis analyzed by the occurrence of single nucleotide polymorphisms.</title>
        <authorList>
            <person name="Rupp O."/>
            <person name="Brinkrolf K."/>
            <person name="Buerth C."/>
            <person name="Kunigo M."/>
            <person name="Schneider J."/>
            <person name="Jaenicke S."/>
            <person name="Goesmann A."/>
            <person name="Puehler A."/>
            <person name="Jaeger K.-E."/>
            <person name="Ernst J.F."/>
        </authorList>
    </citation>
    <scope>NUCLEOTIDE SEQUENCE [LARGE SCALE GENOMIC DNA]</scope>
    <source>
        <strain evidence="10">ATCC 18201 / CBS 1600 / BCRC 20928 / JCM 3617 / NBRC 0987 / NRRL Y-1542</strain>
    </source>
</reference>
<sequence length="582" mass="62392">MLLPTTEDAKGAGKRLFKKFTTKEGLIGDYDYLSLFMPSIPFVSKTHKEQPFFGLDSEMPVVLGMILGFQHSLSMLAGIMTPPIIIASAANLGSATSQYLVSVSLIVSGILSSIQITRFHIMGTKYYVGTGLLSVVGTSFATITIVNNSFPIMYATGECPVAADGTYLPCPEGYGAILGTGACCALLEIALSFIPPKVLQRIFPPIVTGPVVLLIGVSLIESGVTNWLGGSNCTDTCPSEGAPMAGHFGNARFFGLGFLVYLTILICEKWGSPIMKSCAVIVGLLVGCIVAAACGYFSPDDIEAAPAATFIWVHTFKLTVYGPAVLPMLATYIVLMMEAIGDITATCDVSRLEVEGEMYESRIQGGVLADGFNGLLACLCTITPMSTFAQNNGVISITKCANRTVGYWCCFFLIVMGIFSKFAAALTSIPNPVLGGMTTFLFTSVAVAGLAIISRNRFTRRDRFVLTATLVFGFGSTMVSDWFSYIFTYDGDNHALQGFYNAIILVMETGYAIAGILGVILNLFIPQEEETVNYIEADEAIEMEPADIPSNDSKIQEYSDGKTPYDVDAETKTGTTSVNKEY</sequence>
<evidence type="ECO:0000313" key="10">
    <source>
        <dbReference type="Proteomes" id="UP000038830"/>
    </source>
</evidence>
<dbReference type="GO" id="GO:0005886">
    <property type="term" value="C:plasma membrane"/>
    <property type="evidence" value="ECO:0007669"/>
    <property type="project" value="TreeGrafter"/>
</dbReference>
<keyword evidence="6 8" id="KW-0472">Membrane</keyword>
<dbReference type="InterPro" id="IPR006042">
    <property type="entry name" value="Xan_ur_permease"/>
</dbReference>
<organism evidence="9 10">
    <name type="scientific">Cyberlindnera jadinii (strain ATCC 18201 / CBS 1600 / BCRC 20928 / JCM 3617 / NBRC 0987 / NRRL Y-1542)</name>
    <name type="common">Torula yeast</name>
    <name type="synonym">Candida utilis</name>
    <dbReference type="NCBI Taxonomy" id="983966"/>
    <lineage>
        <taxon>Eukaryota</taxon>
        <taxon>Fungi</taxon>
        <taxon>Dikarya</taxon>
        <taxon>Ascomycota</taxon>
        <taxon>Saccharomycotina</taxon>
        <taxon>Saccharomycetes</taxon>
        <taxon>Phaffomycetales</taxon>
        <taxon>Phaffomycetaceae</taxon>
        <taxon>Cyberlindnera</taxon>
    </lineage>
</organism>
<accession>A0A0H5BZF2</accession>
<dbReference type="AlphaFoldDB" id="A0A0H5BZF2"/>
<feature type="transmembrane region" description="Helical" evidence="8">
    <location>
        <begin position="279"/>
        <end position="298"/>
    </location>
</feature>
<dbReference type="Pfam" id="PF00860">
    <property type="entry name" value="Xan_ur_permease"/>
    <property type="match status" value="1"/>
</dbReference>
<feature type="transmembrane region" description="Helical" evidence="8">
    <location>
        <begin position="433"/>
        <end position="453"/>
    </location>
</feature>
<feature type="transmembrane region" description="Helical" evidence="8">
    <location>
        <begin position="126"/>
        <end position="146"/>
    </location>
</feature>
<feature type="transmembrane region" description="Helical" evidence="8">
    <location>
        <begin position="73"/>
        <end position="90"/>
    </location>
</feature>
<evidence type="ECO:0000256" key="7">
    <source>
        <dbReference type="SAM" id="MobiDB-lite"/>
    </source>
</evidence>
<evidence type="ECO:0000256" key="3">
    <source>
        <dbReference type="ARBA" id="ARBA00022448"/>
    </source>
</evidence>
<evidence type="ECO:0008006" key="11">
    <source>
        <dbReference type="Google" id="ProtNLM"/>
    </source>
</evidence>
<dbReference type="GO" id="GO:0000324">
    <property type="term" value="C:fungal-type vacuole"/>
    <property type="evidence" value="ECO:0007669"/>
    <property type="project" value="TreeGrafter"/>
</dbReference>
<protein>
    <recommendedName>
        <fullName evidence="11">Uric acid-xanthine permease</fullName>
    </recommendedName>
</protein>
<evidence type="ECO:0000256" key="1">
    <source>
        <dbReference type="ARBA" id="ARBA00004141"/>
    </source>
</evidence>
<dbReference type="EMBL" id="CDQK01000001">
    <property type="protein sequence ID" value="CEP20900.1"/>
    <property type="molecule type" value="Genomic_DNA"/>
</dbReference>
<evidence type="ECO:0000256" key="4">
    <source>
        <dbReference type="ARBA" id="ARBA00022692"/>
    </source>
</evidence>
<feature type="compositionally biased region" description="Basic and acidic residues" evidence="7">
    <location>
        <begin position="554"/>
        <end position="571"/>
    </location>
</feature>
<feature type="transmembrane region" description="Helical" evidence="8">
    <location>
        <begin position="318"/>
        <end position="335"/>
    </location>
</feature>
<evidence type="ECO:0000256" key="8">
    <source>
        <dbReference type="SAM" id="Phobius"/>
    </source>
</evidence>
<dbReference type="InterPro" id="IPR006043">
    <property type="entry name" value="NCS2"/>
</dbReference>
<comment type="similarity">
    <text evidence="2">Belongs to the nucleobase:cation symporter-2 (NCS2) (TC 2.A.40) family.</text>
</comment>
<feature type="transmembrane region" description="Helical" evidence="8">
    <location>
        <begin position="96"/>
        <end position="114"/>
    </location>
</feature>
<keyword evidence="4 8" id="KW-0812">Transmembrane</keyword>
<feature type="transmembrane region" description="Helical" evidence="8">
    <location>
        <begin position="499"/>
        <end position="525"/>
    </location>
</feature>
<feature type="transmembrane region" description="Helical" evidence="8">
    <location>
        <begin position="248"/>
        <end position="267"/>
    </location>
</feature>
<feature type="region of interest" description="Disordered" evidence="7">
    <location>
        <begin position="545"/>
        <end position="582"/>
    </location>
</feature>
<evidence type="ECO:0000313" key="9">
    <source>
        <dbReference type="EMBL" id="CEP20900.1"/>
    </source>
</evidence>
<dbReference type="PANTHER" id="PTHR42810">
    <property type="entry name" value="PURINE PERMEASE C1399.01C-RELATED"/>
    <property type="match status" value="1"/>
</dbReference>
<dbReference type="PANTHER" id="PTHR42810:SF2">
    <property type="entry name" value="PURINE PERMEASE C1399.01C-RELATED"/>
    <property type="match status" value="1"/>
</dbReference>
<keyword evidence="3" id="KW-0813">Transport</keyword>
<evidence type="ECO:0000256" key="6">
    <source>
        <dbReference type="ARBA" id="ARBA00023136"/>
    </source>
</evidence>
<keyword evidence="5 8" id="KW-1133">Transmembrane helix</keyword>
<evidence type="ECO:0000256" key="5">
    <source>
        <dbReference type="ARBA" id="ARBA00022989"/>
    </source>
</evidence>
<dbReference type="Proteomes" id="UP000038830">
    <property type="component" value="Unassembled WGS sequence"/>
</dbReference>
<feature type="transmembrane region" description="Helical" evidence="8">
    <location>
        <begin position="174"/>
        <end position="194"/>
    </location>
</feature>
<gene>
    <name evidence="9" type="ORF">BN1211_0883</name>
</gene>
<evidence type="ECO:0000256" key="2">
    <source>
        <dbReference type="ARBA" id="ARBA00008821"/>
    </source>
</evidence>
<comment type="subcellular location">
    <subcellularLocation>
        <location evidence="1">Membrane</location>
        <topology evidence="1">Multi-pass membrane protein</topology>
    </subcellularLocation>
</comment>